<comment type="caution">
    <text evidence="8">The sequence shown here is derived from an EMBL/GenBank/DDBJ whole genome shotgun (WGS) entry which is preliminary data.</text>
</comment>
<evidence type="ECO:0000256" key="6">
    <source>
        <dbReference type="ARBA" id="ARBA00023136"/>
    </source>
</evidence>
<proteinExistence type="inferred from homology"/>
<organism evidence="8 9">
    <name type="scientific">Vibrio hippocampi</name>
    <dbReference type="NCBI Taxonomy" id="654686"/>
    <lineage>
        <taxon>Bacteria</taxon>
        <taxon>Pseudomonadati</taxon>
        <taxon>Pseudomonadota</taxon>
        <taxon>Gammaproteobacteria</taxon>
        <taxon>Vibrionales</taxon>
        <taxon>Vibrionaceae</taxon>
        <taxon>Vibrio</taxon>
    </lineage>
</organism>
<name>A0ABM8ZIE0_9VIBR</name>
<accession>A0ABM8ZIE0</accession>
<gene>
    <name evidence="8" type="ORF">VHP8226_01166</name>
</gene>
<reference evidence="8" key="1">
    <citation type="submission" date="2021-12" db="EMBL/GenBank/DDBJ databases">
        <authorList>
            <person name="Rodrigo-Torres L."/>
            <person name="Arahal R. D."/>
            <person name="Lucena T."/>
        </authorList>
    </citation>
    <scope>NUCLEOTIDE SEQUENCE</scope>
    <source>
        <strain evidence="8">CECT 8226</strain>
    </source>
</reference>
<evidence type="ECO:0000313" key="8">
    <source>
        <dbReference type="EMBL" id="CAH0525638.1"/>
    </source>
</evidence>
<protein>
    <recommendedName>
        <fullName evidence="10">Permease</fullName>
    </recommendedName>
</protein>
<feature type="transmembrane region" description="Helical" evidence="7">
    <location>
        <begin position="12"/>
        <end position="37"/>
    </location>
</feature>
<evidence type="ECO:0000313" key="9">
    <source>
        <dbReference type="Proteomes" id="UP000838160"/>
    </source>
</evidence>
<sequence length="402" mass="43449">MNPELLNMGKEALDMFAFLATELVILFLVISYLVGVLQEFLTPEKIQSILSSKQGKGYVVAALLGSITPFCSCSTIPFLKGLLRARAGFGPMMVFLFASPLLNPIIIGLFVVTFGWQVAVFYFVIAMLVSVVAGYILEKLGFERYVKPEAYQSAEQTSCGTTSRCETGNREVSSCKTNDLENSNLETSNLETSDFEKNRRCGTEKPTVESACCSAKPEPKPAPSCPTQQPTTTSACCSAEAKPETVAVSCCSTDGTATAKLVTEQPSRWLRIWRSTWKDFKQVLPYLMLGVAVGSFIYGFIPTDMIAKYAGEGLWYAIPVAAVIGIPLYIRAEAVIPLSAALVQKGMALGSVMALIIGSAGASLTEVILLKSIFKNQMIAAFLFVILSMAIGAGFLYSFIFA</sequence>
<keyword evidence="4 7" id="KW-0812">Transmembrane</keyword>
<feature type="transmembrane region" description="Helical" evidence="7">
    <location>
        <begin position="313"/>
        <end position="330"/>
    </location>
</feature>
<feature type="transmembrane region" description="Helical" evidence="7">
    <location>
        <begin position="379"/>
        <end position="400"/>
    </location>
</feature>
<dbReference type="Proteomes" id="UP000838160">
    <property type="component" value="Unassembled WGS sequence"/>
</dbReference>
<evidence type="ECO:0008006" key="10">
    <source>
        <dbReference type="Google" id="ProtNLM"/>
    </source>
</evidence>
<evidence type="ECO:0000256" key="3">
    <source>
        <dbReference type="ARBA" id="ARBA00022475"/>
    </source>
</evidence>
<feature type="transmembrane region" description="Helical" evidence="7">
    <location>
        <begin position="57"/>
        <end position="79"/>
    </location>
</feature>
<feature type="transmembrane region" description="Helical" evidence="7">
    <location>
        <begin position="283"/>
        <end position="301"/>
    </location>
</feature>
<dbReference type="InterPro" id="IPR053166">
    <property type="entry name" value="UPF0718_permease"/>
</dbReference>
<keyword evidence="3" id="KW-1003">Cell membrane</keyword>
<dbReference type="PANTHER" id="PTHR42775:SF2">
    <property type="entry name" value="PERMEASE"/>
    <property type="match status" value="1"/>
</dbReference>
<dbReference type="Pfam" id="PF03773">
    <property type="entry name" value="ArsP_1"/>
    <property type="match status" value="1"/>
</dbReference>
<keyword evidence="9" id="KW-1185">Reference proteome</keyword>
<evidence type="ECO:0000256" key="4">
    <source>
        <dbReference type="ARBA" id="ARBA00022692"/>
    </source>
</evidence>
<evidence type="ECO:0000256" key="1">
    <source>
        <dbReference type="ARBA" id="ARBA00004651"/>
    </source>
</evidence>
<dbReference type="InterPro" id="IPR005524">
    <property type="entry name" value="DUF318"/>
</dbReference>
<keyword evidence="5 7" id="KW-1133">Transmembrane helix</keyword>
<feature type="transmembrane region" description="Helical" evidence="7">
    <location>
        <begin position="91"/>
        <end position="112"/>
    </location>
</feature>
<feature type="transmembrane region" description="Helical" evidence="7">
    <location>
        <begin position="351"/>
        <end position="373"/>
    </location>
</feature>
<evidence type="ECO:0000256" key="2">
    <source>
        <dbReference type="ARBA" id="ARBA00006386"/>
    </source>
</evidence>
<evidence type="ECO:0000256" key="5">
    <source>
        <dbReference type="ARBA" id="ARBA00022989"/>
    </source>
</evidence>
<comment type="similarity">
    <text evidence="2">Belongs to the UPF0718 family.</text>
</comment>
<comment type="subcellular location">
    <subcellularLocation>
        <location evidence="1">Cell membrane</location>
        <topology evidence="1">Multi-pass membrane protein</topology>
    </subcellularLocation>
</comment>
<evidence type="ECO:0000256" key="7">
    <source>
        <dbReference type="SAM" id="Phobius"/>
    </source>
</evidence>
<dbReference type="PANTHER" id="PTHR42775">
    <property type="entry name" value="PERMEASE RV2963-RELATED"/>
    <property type="match status" value="1"/>
</dbReference>
<keyword evidence="6 7" id="KW-0472">Membrane</keyword>
<dbReference type="InterPro" id="IPR036259">
    <property type="entry name" value="MFS_trans_sf"/>
</dbReference>
<dbReference type="RefSeq" id="WP_237484154.1">
    <property type="nucleotide sequence ID" value="NZ_CAKLCM010000002.1"/>
</dbReference>
<feature type="transmembrane region" description="Helical" evidence="7">
    <location>
        <begin position="118"/>
        <end position="137"/>
    </location>
</feature>
<dbReference type="EMBL" id="CAKLCM010000002">
    <property type="protein sequence ID" value="CAH0525638.1"/>
    <property type="molecule type" value="Genomic_DNA"/>
</dbReference>
<dbReference type="SUPFAM" id="SSF103473">
    <property type="entry name" value="MFS general substrate transporter"/>
    <property type="match status" value="1"/>
</dbReference>